<proteinExistence type="predicted"/>
<dbReference type="EMBL" id="KQ999409">
    <property type="protein sequence ID" value="KZV41666.1"/>
    <property type="molecule type" value="Genomic_DNA"/>
</dbReference>
<protein>
    <submittedName>
        <fullName evidence="1">Uncharacterized protein</fullName>
    </submittedName>
</protein>
<sequence>MTIVRSTAYAKDEIGMLLYQWVKVISQDFQKSILLHAHTSSNERDIGGKGRKLSQAQSHLQISLHQAIKLAFLCAAEQPRDVAREAPHHQRCANSVDRSVAKLCLVSYSICKLSKKFTMSANQPSAARTSSAPLKIRGFIYWNPIRTSSKTFAHRGKCSTSASNDLA</sequence>
<dbReference type="AlphaFoldDB" id="A0A2Z7C440"/>
<gene>
    <name evidence="1" type="ORF">F511_25574</name>
</gene>
<evidence type="ECO:0000313" key="1">
    <source>
        <dbReference type="EMBL" id="KZV41666.1"/>
    </source>
</evidence>
<accession>A0A2Z7C440</accession>
<organism evidence="1 2">
    <name type="scientific">Dorcoceras hygrometricum</name>
    <dbReference type="NCBI Taxonomy" id="472368"/>
    <lineage>
        <taxon>Eukaryota</taxon>
        <taxon>Viridiplantae</taxon>
        <taxon>Streptophyta</taxon>
        <taxon>Embryophyta</taxon>
        <taxon>Tracheophyta</taxon>
        <taxon>Spermatophyta</taxon>
        <taxon>Magnoliopsida</taxon>
        <taxon>eudicotyledons</taxon>
        <taxon>Gunneridae</taxon>
        <taxon>Pentapetalae</taxon>
        <taxon>asterids</taxon>
        <taxon>lamiids</taxon>
        <taxon>Lamiales</taxon>
        <taxon>Gesneriaceae</taxon>
        <taxon>Didymocarpoideae</taxon>
        <taxon>Trichosporeae</taxon>
        <taxon>Loxocarpinae</taxon>
        <taxon>Dorcoceras</taxon>
    </lineage>
</organism>
<evidence type="ECO:0000313" key="2">
    <source>
        <dbReference type="Proteomes" id="UP000250235"/>
    </source>
</evidence>
<dbReference type="Proteomes" id="UP000250235">
    <property type="component" value="Unassembled WGS sequence"/>
</dbReference>
<reference evidence="1 2" key="1">
    <citation type="journal article" date="2015" name="Proc. Natl. Acad. Sci. U.S.A.">
        <title>The resurrection genome of Boea hygrometrica: A blueprint for survival of dehydration.</title>
        <authorList>
            <person name="Xiao L."/>
            <person name="Yang G."/>
            <person name="Zhang L."/>
            <person name="Yang X."/>
            <person name="Zhao S."/>
            <person name="Ji Z."/>
            <person name="Zhou Q."/>
            <person name="Hu M."/>
            <person name="Wang Y."/>
            <person name="Chen M."/>
            <person name="Xu Y."/>
            <person name="Jin H."/>
            <person name="Xiao X."/>
            <person name="Hu G."/>
            <person name="Bao F."/>
            <person name="Hu Y."/>
            <person name="Wan P."/>
            <person name="Li L."/>
            <person name="Deng X."/>
            <person name="Kuang T."/>
            <person name="Xiang C."/>
            <person name="Zhu J.K."/>
            <person name="Oliver M.J."/>
            <person name="He Y."/>
        </authorList>
    </citation>
    <scope>NUCLEOTIDE SEQUENCE [LARGE SCALE GENOMIC DNA]</scope>
    <source>
        <strain evidence="2">cv. XS01</strain>
    </source>
</reference>
<keyword evidence="2" id="KW-1185">Reference proteome</keyword>
<name>A0A2Z7C440_9LAMI</name>